<dbReference type="HAMAP" id="MF_00048">
    <property type="entry name" value="UPF0102"/>
    <property type="match status" value="1"/>
</dbReference>
<keyword evidence="4" id="KW-1185">Reference proteome</keyword>
<proteinExistence type="inferred from homology"/>
<reference evidence="3 4" key="1">
    <citation type="submission" date="2022-11" db="EMBL/GenBank/DDBJ databases">
        <title>Genome sequencing of Acetobacter type strain.</title>
        <authorList>
            <person name="Heo J."/>
            <person name="Lee D."/>
            <person name="Han B.-H."/>
            <person name="Hong S.-B."/>
            <person name="Kwon S.-W."/>
        </authorList>
    </citation>
    <scope>NUCLEOTIDE SEQUENCE [LARGE SCALE GENOMIC DNA]</scope>
    <source>
        <strain evidence="3 4">KACC 21251</strain>
    </source>
</reference>
<comment type="caution">
    <text evidence="3">The sequence shown here is derived from an EMBL/GenBank/DDBJ whole genome shotgun (WGS) entry which is preliminary data.</text>
</comment>
<dbReference type="EMBL" id="JAPIUX010000001">
    <property type="protein sequence ID" value="MCX2560389.1"/>
    <property type="molecule type" value="Genomic_DNA"/>
</dbReference>
<dbReference type="Pfam" id="PF02021">
    <property type="entry name" value="UPF0102"/>
    <property type="match status" value="1"/>
</dbReference>
<dbReference type="PANTHER" id="PTHR34039:SF1">
    <property type="entry name" value="UPF0102 PROTEIN YRAN"/>
    <property type="match status" value="1"/>
</dbReference>
<gene>
    <name evidence="3" type="ORF">OQ252_03070</name>
</gene>
<evidence type="ECO:0000313" key="3">
    <source>
        <dbReference type="EMBL" id="MCX2560389.1"/>
    </source>
</evidence>
<protein>
    <recommendedName>
        <fullName evidence="2">UPF0102 protein OQ252_03070</fullName>
    </recommendedName>
</protein>
<name>A0ABT3Q527_9PROT</name>
<organism evidence="3 4">
    <name type="scientific">Acetobacter farinalis</name>
    <dbReference type="NCBI Taxonomy" id="1260984"/>
    <lineage>
        <taxon>Bacteria</taxon>
        <taxon>Pseudomonadati</taxon>
        <taxon>Pseudomonadota</taxon>
        <taxon>Alphaproteobacteria</taxon>
        <taxon>Acetobacterales</taxon>
        <taxon>Acetobacteraceae</taxon>
        <taxon>Acetobacter</taxon>
    </lineage>
</organism>
<evidence type="ECO:0000256" key="2">
    <source>
        <dbReference type="HAMAP-Rule" id="MF_00048"/>
    </source>
</evidence>
<sequence length="138" mass="15879">MAVKPDTFRNVPAPVEFARQIRGANAYRDGLSAEDAASAFCTKEGWSILLKRARTRRGEIDIVMRKGNLICFVEVKKRKTLRDATECLAVCQQKRLFRAAECLLAAHPEWSYEDLRFDLMAVDEQHAIHWVKDVIRQM</sequence>
<dbReference type="PANTHER" id="PTHR34039">
    <property type="entry name" value="UPF0102 PROTEIN YRAN"/>
    <property type="match status" value="1"/>
</dbReference>
<evidence type="ECO:0000313" key="4">
    <source>
        <dbReference type="Proteomes" id="UP001526446"/>
    </source>
</evidence>
<comment type="similarity">
    <text evidence="1 2">Belongs to the UPF0102 family.</text>
</comment>
<dbReference type="InterPro" id="IPR003509">
    <property type="entry name" value="UPF0102_YraN-like"/>
</dbReference>
<dbReference type="InterPro" id="IPR011856">
    <property type="entry name" value="tRNA_endonuc-like_dom_sf"/>
</dbReference>
<dbReference type="Proteomes" id="UP001526446">
    <property type="component" value="Unassembled WGS sequence"/>
</dbReference>
<dbReference type="RefSeq" id="WP_166119382.1">
    <property type="nucleotide sequence ID" value="NZ_JAPIUX010000001.1"/>
</dbReference>
<accession>A0ABT3Q527</accession>
<dbReference type="SUPFAM" id="SSF52980">
    <property type="entry name" value="Restriction endonuclease-like"/>
    <property type="match status" value="1"/>
</dbReference>
<evidence type="ECO:0000256" key="1">
    <source>
        <dbReference type="ARBA" id="ARBA00006738"/>
    </source>
</evidence>
<dbReference type="Gene3D" id="3.40.1350.10">
    <property type="match status" value="1"/>
</dbReference>
<dbReference type="InterPro" id="IPR011335">
    <property type="entry name" value="Restrct_endonuc-II-like"/>
</dbReference>